<dbReference type="RefSeq" id="WP_308457235.1">
    <property type="nucleotide sequence ID" value="NZ_JAJEQM010000034.1"/>
</dbReference>
<keyword evidence="3" id="KW-1185">Reference proteome</keyword>
<dbReference type="Proteomes" id="UP001198242">
    <property type="component" value="Unassembled WGS sequence"/>
</dbReference>
<sequence length="500" mass="56829">MTKLLNYNSLLGLNADEIYTYLLIHEQIFDDIDLHSISLKNCVLEKCTFEKTILANSDLDSSQISDSIFSNLSFQNSDIVSCNFENCTFKKISFKGSSFSNNTFSNCKFLSCDFNHVDMHNSTFLNCVIEHMNVRQCSTSLNNFIECTFIQSKINGNFFFNILMNCIYKDTEIDISLVSSNFGIRQASLDQLNFSLYNLQDLQDKLVRNNDLFGAAVIELNTNDCSYDYSMLVCLQATFKQIENNIIIRSEELRFIELLLDYFVAEDLLAPITIIQLLSLVEKILNSNINNIAKSKSTLYLNYIYNVLFKAYQQFVSDLHNTLSEMANDKLPVTIKLTFENEPNVEMCAILTDFQKQLNIDSPAPVRIKTEKGSFIDWIQTHDEILKCLQIIISIIGLAIKLKPSSKKISSKSSSNNEAHKSEKSNISQDNSSNNSNIFSSNGDVLVQLPGSIIRQINQVQTEQAISNAVNVFVINNMTINNNYHGINKYNIKNVECFYG</sequence>
<evidence type="ECO:0000256" key="1">
    <source>
        <dbReference type="SAM" id="MobiDB-lite"/>
    </source>
</evidence>
<gene>
    <name evidence="2" type="ORF">LKE05_13905</name>
</gene>
<feature type="compositionally biased region" description="Low complexity" evidence="1">
    <location>
        <begin position="425"/>
        <end position="434"/>
    </location>
</feature>
<evidence type="ECO:0000313" key="2">
    <source>
        <dbReference type="EMBL" id="MCC2211876.1"/>
    </source>
</evidence>
<dbReference type="PANTHER" id="PTHR42999">
    <property type="entry name" value="ANTIBIOTIC RESISTANCE PROTEIN MCBG"/>
    <property type="match status" value="1"/>
</dbReference>
<dbReference type="InterPro" id="IPR001646">
    <property type="entry name" value="5peptide_repeat"/>
</dbReference>
<dbReference type="Gene3D" id="2.160.20.80">
    <property type="entry name" value="E3 ubiquitin-protein ligase SopA"/>
    <property type="match status" value="2"/>
</dbReference>
<accession>A0AAE3E0L7</accession>
<proteinExistence type="predicted"/>
<dbReference type="EMBL" id="JAJEQM010000034">
    <property type="protein sequence ID" value="MCC2211876.1"/>
    <property type="molecule type" value="Genomic_DNA"/>
</dbReference>
<comment type="caution">
    <text evidence="2">The sequence shown here is derived from an EMBL/GenBank/DDBJ whole genome shotgun (WGS) entry which is preliminary data.</text>
</comment>
<dbReference type="SUPFAM" id="SSF141571">
    <property type="entry name" value="Pentapeptide repeat-like"/>
    <property type="match status" value="1"/>
</dbReference>
<dbReference type="InterPro" id="IPR052949">
    <property type="entry name" value="PA_immunity-related"/>
</dbReference>
<dbReference type="PANTHER" id="PTHR42999:SF1">
    <property type="entry name" value="PENTAPEPTIDE REPEAT-CONTAINING PROTEIN"/>
    <property type="match status" value="1"/>
</dbReference>
<organism evidence="2 3">
    <name type="scientific">Hominilimicola fabiformis</name>
    <dbReference type="NCBI Taxonomy" id="2885356"/>
    <lineage>
        <taxon>Bacteria</taxon>
        <taxon>Bacillati</taxon>
        <taxon>Bacillota</taxon>
        <taxon>Clostridia</taxon>
        <taxon>Eubacteriales</taxon>
        <taxon>Oscillospiraceae</taxon>
        <taxon>Hominilimicola</taxon>
    </lineage>
</organism>
<evidence type="ECO:0000313" key="3">
    <source>
        <dbReference type="Proteomes" id="UP001198242"/>
    </source>
</evidence>
<dbReference type="AlphaFoldDB" id="A0AAE3E0L7"/>
<reference evidence="2 3" key="1">
    <citation type="submission" date="2021-10" db="EMBL/GenBank/DDBJ databases">
        <title>Anaerobic single-cell dispensing facilitates the cultivation of human gut bacteria.</title>
        <authorList>
            <person name="Afrizal A."/>
        </authorList>
    </citation>
    <scope>NUCLEOTIDE SEQUENCE [LARGE SCALE GENOMIC DNA]</scope>
    <source>
        <strain evidence="2 3">CLA-AA-H232</strain>
    </source>
</reference>
<feature type="region of interest" description="Disordered" evidence="1">
    <location>
        <begin position="410"/>
        <end position="434"/>
    </location>
</feature>
<dbReference type="Pfam" id="PF00805">
    <property type="entry name" value="Pentapeptide"/>
    <property type="match status" value="2"/>
</dbReference>
<name>A0AAE3E0L7_9FIRM</name>
<protein>
    <submittedName>
        <fullName evidence="2">Pentapeptide repeat-containing protein</fullName>
    </submittedName>
</protein>